<dbReference type="RefSeq" id="WP_382270352.1">
    <property type="nucleotide sequence ID" value="NZ_JBHTBU010000001.1"/>
</dbReference>
<dbReference type="InterPro" id="IPR036869">
    <property type="entry name" value="J_dom_sf"/>
</dbReference>
<dbReference type="Gene3D" id="2.60.260.20">
    <property type="entry name" value="Urease metallochaperone UreE, N-terminal domain"/>
    <property type="match status" value="2"/>
</dbReference>
<dbReference type="PROSITE" id="PS50076">
    <property type="entry name" value="DNAJ_2"/>
    <property type="match status" value="1"/>
</dbReference>
<accession>A0ABW2I8G0</accession>
<organism evidence="3 4">
    <name type="scientific">Herminiimonas glaciei</name>
    <dbReference type="NCBI Taxonomy" id="523788"/>
    <lineage>
        <taxon>Bacteria</taxon>
        <taxon>Pseudomonadati</taxon>
        <taxon>Pseudomonadota</taxon>
        <taxon>Betaproteobacteria</taxon>
        <taxon>Burkholderiales</taxon>
        <taxon>Oxalobacteraceae</taxon>
        <taxon>Herminiimonas</taxon>
    </lineage>
</organism>
<dbReference type="PANTHER" id="PTHR43096">
    <property type="entry name" value="DNAJ HOMOLOG 1, MITOCHONDRIAL-RELATED"/>
    <property type="match status" value="1"/>
</dbReference>
<dbReference type="PRINTS" id="PR00625">
    <property type="entry name" value="JDOMAIN"/>
</dbReference>
<keyword evidence="4" id="KW-1185">Reference proteome</keyword>
<dbReference type="Gene3D" id="1.10.287.110">
    <property type="entry name" value="DnaJ domain"/>
    <property type="match status" value="1"/>
</dbReference>
<protein>
    <submittedName>
        <fullName evidence="3">DnaJ C-terminal domain-containing protein</fullName>
    </submittedName>
</protein>
<dbReference type="InterPro" id="IPR008971">
    <property type="entry name" value="HSP40/DnaJ_pept-bd"/>
</dbReference>
<evidence type="ECO:0000313" key="4">
    <source>
        <dbReference type="Proteomes" id="UP001596542"/>
    </source>
</evidence>
<dbReference type="Pfam" id="PF00226">
    <property type="entry name" value="DnaJ"/>
    <property type="match status" value="1"/>
</dbReference>
<proteinExistence type="predicted"/>
<evidence type="ECO:0000256" key="1">
    <source>
        <dbReference type="ARBA" id="ARBA00023186"/>
    </source>
</evidence>
<comment type="caution">
    <text evidence="3">The sequence shown here is derived from an EMBL/GenBank/DDBJ whole genome shotgun (WGS) entry which is preliminary data.</text>
</comment>
<dbReference type="CDD" id="cd06257">
    <property type="entry name" value="DnaJ"/>
    <property type="match status" value="1"/>
</dbReference>
<dbReference type="InterPro" id="IPR001623">
    <property type="entry name" value="DnaJ_domain"/>
</dbReference>
<evidence type="ECO:0000313" key="3">
    <source>
        <dbReference type="EMBL" id="MFC7287246.1"/>
    </source>
</evidence>
<dbReference type="CDD" id="cd10747">
    <property type="entry name" value="DnaJ_C"/>
    <property type="match status" value="1"/>
</dbReference>
<dbReference type="SMART" id="SM00271">
    <property type="entry name" value="DnaJ"/>
    <property type="match status" value="1"/>
</dbReference>
<dbReference type="Pfam" id="PF01556">
    <property type="entry name" value="DnaJ_C"/>
    <property type="match status" value="1"/>
</dbReference>
<dbReference type="SUPFAM" id="SSF46565">
    <property type="entry name" value="Chaperone J-domain"/>
    <property type="match status" value="1"/>
</dbReference>
<keyword evidence="1" id="KW-0143">Chaperone</keyword>
<dbReference type="Proteomes" id="UP001596542">
    <property type="component" value="Unassembled WGS sequence"/>
</dbReference>
<reference evidence="4" key="1">
    <citation type="journal article" date="2019" name="Int. J. Syst. Evol. Microbiol.">
        <title>The Global Catalogue of Microorganisms (GCM) 10K type strain sequencing project: providing services to taxonomists for standard genome sequencing and annotation.</title>
        <authorList>
            <consortium name="The Broad Institute Genomics Platform"/>
            <consortium name="The Broad Institute Genome Sequencing Center for Infectious Disease"/>
            <person name="Wu L."/>
            <person name="Ma J."/>
        </authorList>
    </citation>
    <scope>NUCLEOTIDE SEQUENCE [LARGE SCALE GENOMIC DNA]</scope>
    <source>
        <strain evidence="4">KACC 12508</strain>
    </source>
</reference>
<name>A0ABW2I8G0_9BURK</name>
<evidence type="ECO:0000259" key="2">
    <source>
        <dbReference type="PROSITE" id="PS50076"/>
    </source>
</evidence>
<dbReference type="PANTHER" id="PTHR43096:SF52">
    <property type="entry name" value="DNAJ HOMOLOG 1, MITOCHONDRIAL-RELATED"/>
    <property type="match status" value="1"/>
</dbReference>
<feature type="domain" description="J" evidence="2">
    <location>
        <begin position="5"/>
        <end position="69"/>
    </location>
</feature>
<dbReference type="InterPro" id="IPR002939">
    <property type="entry name" value="DnaJ_C"/>
</dbReference>
<dbReference type="EMBL" id="JBHTBU010000001">
    <property type="protein sequence ID" value="MFC7287246.1"/>
    <property type="molecule type" value="Genomic_DNA"/>
</dbReference>
<dbReference type="SUPFAM" id="SSF49493">
    <property type="entry name" value="HSP40/DnaJ peptide-binding domain"/>
    <property type="match status" value="2"/>
</dbReference>
<gene>
    <name evidence="3" type="ORF">ACFQPC_04265</name>
</gene>
<sequence>MKFKDYYETLGVKRDATQDEIKNAYRKLARKFHPDVSKEADAEARFKEMGEAYKVLKDPEKRASYDQLGANWQNGQDFQPPPNGDAGFEFRGRGDHPGFGEGSDFGDYFEQMFGHQSGWGHSRGRAMHAQGEDHHAKVQIDLEDAYNGAERSISLRMPVVDENGHVITRDRTLSVTIPKGIRAGQTLRLAGQGGPGIGEGKAGDLYLEITFRPHPRYRVDGRDVYLDLPLAPWEAALGANVTVPTPAGSVELTIPANSSSGRKLRLKGKGIPGKEAGDLYVVLNIALPPATSEEAKAAYRTLQQAFDFNPRAAL</sequence>